<evidence type="ECO:0000259" key="5">
    <source>
        <dbReference type="Pfam" id="PF26153"/>
    </source>
</evidence>
<organism evidence="6 7">
    <name type="scientific">Colletotrichum asianum</name>
    <dbReference type="NCBI Taxonomy" id="702518"/>
    <lineage>
        <taxon>Eukaryota</taxon>
        <taxon>Fungi</taxon>
        <taxon>Dikarya</taxon>
        <taxon>Ascomycota</taxon>
        <taxon>Pezizomycotina</taxon>
        <taxon>Sordariomycetes</taxon>
        <taxon>Hypocreomycetidae</taxon>
        <taxon>Glomerellales</taxon>
        <taxon>Glomerellaceae</taxon>
        <taxon>Colletotrichum</taxon>
        <taxon>Colletotrichum gloeosporioides species complex</taxon>
    </lineage>
</organism>
<protein>
    <recommendedName>
        <fullName evidence="8">Pre-rRNA processing protein</fullName>
    </recommendedName>
</protein>
<dbReference type="Pfam" id="PF22786">
    <property type="entry name" value="Tag1_C"/>
    <property type="match status" value="1"/>
</dbReference>
<feature type="transmembrane region" description="Helical" evidence="2">
    <location>
        <begin position="91"/>
        <end position="114"/>
    </location>
</feature>
<evidence type="ECO:0000256" key="1">
    <source>
        <dbReference type="SAM" id="MobiDB-lite"/>
    </source>
</evidence>
<dbReference type="EMBL" id="WOWK01000005">
    <property type="protein sequence ID" value="KAF0330975.1"/>
    <property type="molecule type" value="Genomic_DNA"/>
</dbReference>
<dbReference type="InterPro" id="IPR059065">
    <property type="entry name" value="Ig_Tag1-like_4th"/>
</dbReference>
<name>A0A8H3WRE2_9PEZI</name>
<comment type="caution">
    <text evidence="6">The sequence shown here is derived from an EMBL/GenBank/DDBJ whole genome shotgun (WGS) entry which is preliminary data.</text>
</comment>
<reference evidence="6 7" key="1">
    <citation type="submission" date="2019-12" db="EMBL/GenBank/DDBJ databases">
        <title>A genome sequence resource for the geographically widespread anthracnose pathogen Colletotrichum asianum.</title>
        <authorList>
            <person name="Meng Y."/>
        </authorList>
    </citation>
    <scope>NUCLEOTIDE SEQUENCE [LARGE SCALE GENOMIC DNA]</scope>
    <source>
        <strain evidence="6 7">ICMP 18580</strain>
    </source>
</reference>
<feature type="region of interest" description="Disordered" evidence="1">
    <location>
        <begin position="65"/>
        <end position="84"/>
    </location>
</feature>
<proteinExistence type="predicted"/>
<evidence type="ECO:0008006" key="8">
    <source>
        <dbReference type="Google" id="ProtNLM"/>
    </source>
</evidence>
<dbReference type="OrthoDB" id="5596576at2759"/>
<dbReference type="Pfam" id="PF26150">
    <property type="entry name" value="LEA-2_4"/>
    <property type="match status" value="1"/>
</dbReference>
<keyword evidence="2" id="KW-1133">Transmembrane helix</keyword>
<dbReference type="Pfam" id="PF26153">
    <property type="entry name" value="LEA-2L_5"/>
    <property type="match status" value="1"/>
</dbReference>
<feature type="domain" description="Tag1 C-terminal" evidence="3">
    <location>
        <begin position="480"/>
        <end position="594"/>
    </location>
</feature>
<dbReference type="AlphaFoldDB" id="A0A8H3WRE2"/>
<keyword evidence="2" id="KW-0472">Membrane</keyword>
<feature type="compositionally biased region" description="Low complexity" evidence="1">
    <location>
        <begin position="67"/>
        <end position="80"/>
    </location>
</feature>
<keyword evidence="2" id="KW-0812">Transmembrane</keyword>
<evidence type="ECO:0000259" key="4">
    <source>
        <dbReference type="Pfam" id="PF26150"/>
    </source>
</evidence>
<dbReference type="SUPFAM" id="SSF117070">
    <property type="entry name" value="LEA14-like"/>
    <property type="match status" value="1"/>
</dbReference>
<gene>
    <name evidence="6" type="ORF">GQ607_001844</name>
</gene>
<dbReference type="Proteomes" id="UP000434172">
    <property type="component" value="Unassembled WGS sequence"/>
</dbReference>
<dbReference type="Gene3D" id="2.60.40.1820">
    <property type="match status" value="1"/>
</dbReference>
<sequence>MSDETERTPLLTPKGKGKAEDDSSMSETAPLLSGSSGTPRYDGERDDPDKASFCCEICRSPQPPPSISGASLAGSHSSHTSLKEKKSSTPWASIISIVVLATLAVCIMLVAFFVPAAVEEYAKQAAVVEPTNLSLESITTNGVRARVQANFKLDGSRVQDPTSRRIGKFTTWIVRALGTEQTKVGVYLPEYNDVLLGTAVVPPLSISIVDGQTTKVDFVAELSPGDAEAYRKVANEWLDGKLDQLKVLGKADIPLKSGILPLGTHAVSEILTFEAKQIPSLPTYNISRLNFRDVPDSDGRSAVGADVAITAFNEYPISLDVPELGFEVLIPNCNSFDPYILVADATTEPLTIRPHAEVTANVSGIIRELPKDLTRVCRNSKSSPLDKFLDQYMHGEAATVYVRGRKVPDSNTPGWVGDILSEIMVPVPFPGQGFDNLIKSFSLTDVNFQLPDPMADPDEDDGNPKVSGTVQVLAGLPKEMNFDINVTNMRATADVMYQHRKLGELNLEKWQAANSTKIEDAKKKEPLLKITSRVENAPLNITDGDVLTDVMQKLLFGGKEVMLDVKAGVDIKVNTALGNLVLKDIPAEGKIPVKPLPGKTIGNVRPQVGDVKIIDTSETSLTLEALVNITNPTPYSAFVPYVNIHIVKDGTILGSATAENLNVVRGNNTNMVVTAKFDPTTHGDAGRRIASDLISEYLSGRNVTFDVKAHRGTLPSVPIIGEALSKLNITIAAPKLDLPGDGDEEDGKKKGHFIRDATFHVLSSTATFTLVSPLTYNTIYVDWVNATAYYNHTEKVGHILYDLPFAAPPGYDAVRKAIGGALKLDASANVSVRIGNWRETVWYEGQGIGASIRFREMLLAITVYGHSVMYTWRQRPTIEPPSTTKKSKGLELCPSSLRSRKTHASPPPPQTGHQNISRHEAEIVKTGRLRLGSIPATRKMAAFSPYAPRRRRSPRVVITWVGVWLLVVTLTWWFATRRSAGAAEMASYADAVIKGKEIPPEAGGD</sequence>
<feature type="region of interest" description="Disordered" evidence="1">
    <location>
        <begin position="1"/>
        <end position="48"/>
    </location>
</feature>
<evidence type="ECO:0000259" key="3">
    <source>
        <dbReference type="Pfam" id="PF22786"/>
    </source>
</evidence>
<dbReference type="GO" id="GO:0000329">
    <property type="term" value="C:fungal-type vacuole membrane"/>
    <property type="evidence" value="ECO:0007669"/>
    <property type="project" value="InterPro"/>
</dbReference>
<dbReference type="Pfam" id="PF26174">
    <property type="entry name" value="LEA-2_1"/>
    <property type="match status" value="1"/>
</dbReference>
<feature type="region of interest" description="Disordered" evidence="1">
    <location>
        <begin position="897"/>
        <end position="919"/>
    </location>
</feature>
<accession>A0A8H3WRE2</accession>
<dbReference type="InterPro" id="IPR055011">
    <property type="entry name" value="Tag1_C"/>
</dbReference>
<dbReference type="PANTHER" id="PTHR35895">
    <property type="entry name" value="CHROMOSOME 16, WHOLE GENOME SHOTGUN SEQUENCE"/>
    <property type="match status" value="1"/>
</dbReference>
<evidence type="ECO:0000313" key="6">
    <source>
        <dbReference type="EMBL" id="KAF0330975.1"/>
    </source>
</evidence>
<dbReference type="InterPro" id="IPR059066">
    <property type="entry name" value="Ig_Tag1-like_5th"/>
</dbReference>
<evidence type="ECO:0000256" key="2">
    <source>
        <dbReference type="SAM" id="Phobius"/>
    </source>
</evidence>
<evidence type="ECO:0000313" key="7">
    <source>
        <dbReference type="Proteomes" id="UP000434172"/>
    </source>
</evidence>
<feature type="domain" description="Tag1-like fourth Ig-like" evidence="4">
    <location>
        <begin position="605"/>
        <end position="720"/>
    </location>
</feature>
<feature type="transmembrane region" description="Helical" evidence="2">
    <location>
        <begin position="957"/>
        <end position="975"/>
    </location>
</feature>
<keyword evidence="7" id="KW-1185">Reference proteome</keyword>
<dbReference type="InterPro" id="IPR046368">
    <property type="entry name" value="Tag1"/>
</dbReference>
<dbReference type="PANTHER" id="PTHR35895:SF3">
    <property type="entry name" value="PRE-RRNA PROCESSING PROTEIN"/>
    <property type="match status" value="1"/>
</dbReference>
<feature type="domain" description="Tag1-like fifth Ig-like" evidence="5">
    <location>
        <begin position="748"/>
        <end position="811"/>
    </location>
</feature>